<dbReference type="GO" id="GO:0031966">
    <property type="term" value="C:mitochondrial membrane"/>
    <property type="evidence" value="ECO:0007669"/>
    <property type="project" value="UniProtKB-SubCell"/>
</dbReference>
<accession>A0A1X7VCB1</accession>
<organism evidence="11">
    <name type="scientific">Amphimedon queenslandica</name>
    <name type="common">Sponge</name>
    <dbReference type="NCBI Taxonomy" id="400682"/>
    <lineage>
        <taxon>Eukaryota</taxon>
        <taxon>Metazoa</taxon>
        <taxon>Porifera</taxon>
        <taxon>Demospongiae</taxon>
        <taxon>Heteroscleromorpha</taxon>
        <taxon>Haplosclerida</taxon>
        <taxon>Niphatidae</taxon>
        <taxon>Amphimedon</taxon>
    </lineage>
</organism>
<name>A0A1X7VCB1_AMPQE</name>
<keyword evidence="3" id="KW-0813">Transport</keyword>
<dbReference type="InterPro" id="IPR019344">
    <property type="entry name" value="F1F0-ATPsyn_F_prd"/>
</dbReference>
<evidence type="ECO:0000256" key="4">
    <source>
        <dbReference type="ARBA" id="ARBA00022547"/>
    </source>
</evidence>
<keyword evidence="10" id="KW-0812">Transmembrane</keyword>
<evidence type="ECO:0000256" key="3">
    <source>
        <dbReference type="ARBA" id="ARBA00022448"/>
    </source>
</evidence>
<sequence length="79" mass="9542">MSFWDMKFRNLGGWVINFLNPVTLPSRTVQGFHAYKAKYILPRNAGIRPFFHVVGVAMLLNYMIEFRHLRKHEMFRKYH</sequence>
<keyword evidence="6" id="KW-0406">Ion transport</keyword>
<dbReference type="GO" id="GO:1902600">
    <property type="term" value="P:proton transmembrane transport"/>
    <property type="evidence" value="ECO:0007669"/>
    <property type="project" value="UniProtKB-KW"/>
</dbReference>
<evidence type="ECO:0000256" key="8">
    <source>
        <dbReference type="ARBA" id="ARBA00023136"/>
    </source>
</evidence>
<evidence type="ECO:0000256" key="1">
    <source>
        <dbReference type="ARBA" id="ARBA00004325"/>
    </source>
</evidence>
<evidence type="ECO:0000256" key="7">
    <source>
        <dbReference type="ARBA" id="ARBA00023128"/>
    </source>
</evidence>
<keyword evidence="7" id="KW-0496">Mitochondrion</keyword>
<evidence type="ECO:0000256" key="2">
    <source>
        <dbReference type="ARBA" id="ARBA00005895"/>
    </source>
</evidence>
<keyword evidence="9" id="KW-0066">ATP synthesis</keyword>
<evidence type="ECO:0000313" key="11">
    <source>
        <dbReference type="EnsemblMetazoa" id="Aqu2.1.37152_001"/>
    </source>
</evidence>
<dbReference type="AlphaFoldDB" id="A0A1X7VCB1"/>
<dbReference type="GO" id="GO:0006754">
    <property type="term" value="P:ATP biosynthetic process"/>
    <property type="evidence" value="ECO:0007669"/>
    <property type="project" value="UniProtKB-KW"/>
</dbReference>
<dbReference type="EnsemblMetazoa" id="Aqu2.1.37152_001">
    <property type="protein sequence ID" value="Aqu2.1.37152_001"/>
    <property type="gene ID" value="Aqu2.1.37152"/>
</dbReference>
<reference evidence="11" key="1">
    <citation type="submission" date="2017-05" db="UniProtKB">
        <authorList>
            <consortium name="EnsemblMetazoa"/>
        </authorList>
    </citation>
    <scope>IDENTIFICATION</scope>
</reference>
<comment type="subcellular location">
    <subcellularLocation>
        <location evidence="1">Mitochondrion membrane</location>
    </subcellularLocation>
</comment>
<dbReference type="InParanoid" id="A0A1X7VCB1"/>
<proteinExistence type="inferred from homology"/>
<keyword evidence="5" id="KW-0375">Hydrogen ion transport</keyword>
<keyword evidence="8 10" id="KW-0472">Membrane</keyword>
<dbReference type="STRING" id="400682.A0A1X7VCB1"/>
<protein>
    <recommendedName>
        <fullName evidence="12">ATP synthase subunit f, mitochondrial</fullName>
    </recommendedName>
</protein>
<feature type="transmembrane region" description="Helical" evidence="10">
    <location>
        <begin position="45"/>
        <end position="64"/>
    </location>
</feature>
<dbReference type="Pfam" id="PF10206">
    <property type="entry name" value="WRW"/>
    <property type="match status" value="1"/>
</dbReference>
<keyword evidence="4" id="KW-0138">CF(0)</keyword>
<comment type="similarity">
    <text evidence="2">Belongs to the ATPase F chain family.</text>
</comment>
<evidence type="ECO:0000256" key="10">
    <source>
        <dbReference type="SAM" id="Phobius"/>
    </source>
</evidence>
<dbReference type="GO" id="GO:0045259">
    <property type="term" value="C:proton-transporting ATP synthase complex"/>
    <property type="evidence" value="ECO:0007669"/>
    <property type="project" value="UniProtKB-KW"/>
</dbReference>
<evidence type="ECO:0008006" key="12">
    <source>
        <dbReference type="Google" id="ProtNLM"/>
    </source>
</evidence>
<evidence type="ECO:0000256" key="5">
    <source>
        <dbReference type="ARBA" id="ARBA00022781"/>
    </source>
</evidence>
<keyword evidence="10" id="KW-1133">Transmembrane helix</keyword>
<evidence type="ECO:0000256" key="9">
    <source>
        <dbReference type="ARBA" id="ARBA00023310"/>
    </source>
</evidence>
<evidence type="ECO:0000256" key="6">
    <source>
        <dbReference type="ARBA" id="ARBA00023065"/>
    </source>
</evidence>